<dbReference type="EMBL" id="KN824292">
    <property type="protein sequence ID" value="KIM28529.1"/>
    <property type="molecule type" value="Genomic_DNA"/>
</dbReference>
<evidence type="ECO:0000256" key="1">
    <source>
        <dbReference type="SAM" id="Phobius"/>
    </source>
</evidence>
<protein>
    <submittedName>
        <fullName evidence="2">Uncharacterized protein</fullName>
    </submittedName>
</protein>
<evidence type="ECO:0000313" key="2">
    <source>
        <dbReference type="EMBL" id="KIM28529.1"/>
    </source>
</evidence>
<organism evidence="2 3">
    <name type="scientific">Serendipita vermifera MAFF 305830</name>
    <dbReference type="NCBI Taxonomy" id="933852"/>
    <lineage>
        <taxon>Eukaryota</taxon>
        <taxon>Fungi</taxon>
        <taxon>Dikarya</taxon>
        <taxon>Basidiomycota</taxon>
        <taxon>Agaricomycotina</taxon>
        <taxon>Agaricomycetes</taxon>
        <taxon>Sebacinales</taxon>
        <taxon>Serendipitaceae</taxon>
        <taxon>Serendipita</taxon>
    </lineage>
</organism>
<dbReference type="HOGENOM" id="CLU_2251711_0_0_1"/>
<keyword evidence="1" id="KW-0812">Transmembrane</keyword>
<keyword evidence="3" id="KW-1185">Reference proteome</keyword>
<sequence length="104" mass="12008">MPPTTTTPFPVLLIPRVNLEVSQEPNITARPPAHPGNDQPQPSWQLLVGLVLGAFLFLLILLCYWLSIPCTTSQIVKTMRDEQEMVQKQKQKTRDERFTYERYP</sequence>
<proteinExistence type="predicted"/>
<accession>A0A0C3B8S9</accession>
<reference evidence="3" key="2">
    <citation type="submission" date="2015-01" db="EMBL/GenBank/DDBJ databases">
        <title>Evolutionary Origins and Diversification of the Mycorrhizal Mutualists.</title>
        <authorList>
            <consortium name="DOE Joint Genome Institute"/>
            <consortium name="Mycorrhizal Genomics Consortium"/>
            <person name="Kohler A."/>
            <person name="Kuo A."/>
            <person name="Nagy L.G."/>
            <person name="Floudas D."/>
            <person name="Copeland A."/>
            <person name="Barry K.W."/>
            <person name="Cichocki N."/>
            <person name="Veneault-Fourrey C."/>
            <person name="LaButti K."/>
            <person name="Lindquist E.A."/>
            <person name="Lipzen A."/>
            <person name="Lundell T."/>
            <person name="Morin E."/>
            <person name="Murat C."/>
            <person name="Riley R."/>
            <person name="Ohm R."/>
            <person name="Sun H."/>
            <person name="Tunlid A."/>
            <person name="Henrissat B."/>
            <person name="Grigoriev I.V."/>
            <person name="Hibbett D.S."/>
            <person name="Martin F."/>
        </authorList>
    </citation>
    <scope>NUCLEOTIDE SEQUENCE [LARGE SCALE GENOMIC DNA]</scope>
    <source>
        <strain evidence="3">MAFF 305830</strain>
    </source>
</reference>
<gene>
    <name evidence="2" type="ORF">M408DRAFT_329331</name>
</gene>
<dbReference type="Proteomes" id="UP000054097">
    <property type="component" value="Unassembled WGS sequence"/>
</dbReference>
<keyword evidence="1" id="KW-0472">Membrane</keyword>
<evidence type="ECO:0000313" key="3">
    <source>
        <dbReference type="Proteomes" id="UP000054097"/>
    </source>
</evidence>
<dbReference type="AlphaFoldDB" id="A0A0C3B8S9"/>
<keyword evidence="1" id="KW-1133">Transmembrane helix</keyword>
<feature type="transmembrane region" description="Helical" evidence="1">
    <location>
        <begin position="44"/>
        <end position="67"/>
    </location>
</feature>
<name>A0A0C3B8S9_SERVB</name>
<reference evidence="2 3" key="1">
    <citation type="submission" date="2014-04" db="EMBL/GenBank/DDBJ databases">
        <authorList>
            <consortium name="DOE Joint Genome Institute"/>
            <person name="Kuo A."/>
            <person name="Zuccaro A."/>
            <person name="Kohler A."/>
            <person name="Nagy L.G."/>
            <person name="Floudas D."/>
            <person name="Copeland A."/>
            <person name="Barry K.W."/>
            <person name="Cichocki N."/>
            <person name="Veneault-Fourrey C."/>
            <person name="LaButti K."/>
            <person name="Lindquist E.A."/>
            <person name="Lipzen A."/>
            <person name="Lundell T."/>
            <person name="Morin E."/>
            <person name="Murat C."/>
            <person name="Sun H."/>
            <person name="Tunlid A."/>
            <person name="Henrissat B."/>
            <person name="Grigoriev I.V."/>
            <person name="Hibbett D.S."/>
            <person name="Martin F."/>
            <person name="Nordberg H.P."/>
            <person name="Cantor M.N."/>
            <person name="Hua S.X."/>
        </authorList>
    </citation>
    <scope>NUCLEOTIDE SEQUENCE [LARGE SCALE GENOMIC DNA]</scope>
    <source>
        <strain evidence="2 3">MAFF 305830</strain>
    </source>
</reference>